<evidence type="ECO:0000256" key="7">
    <source>
        <dbReference type="SAM" id="Phobius"/>
    </source>
</evidence>
<dbReference type="GO" id="GO:0015209">
    <property type="term" value="F:cytosine transmembrane transporter activity"/>
    <property type="evidence" value="ECO:0007669"/>
    <property type="project" value="InterPro"/>
</dbReference>
<dbReference type="NCBIfam" id="TIGR02358">
    <property type="entry name" value="thia_cytX"/>
    <property type="match status" value="1"/>
</dbReference>
<dbReference type="EMBL" id="CP002051">
    <property type="protein sequence ID" value="ADI32015.1"/>
    <property type="molecule type" value="Genomic_DNA"/>
</dbReference>
<dbReference type="GO" id="GO:0005886">
    <property type="term" value="C:plasma membrane"/>
    <property type="evidence" value="ECO:0007669"/>
    <property type="project" value="TreeGrafter"/>
</dbReference>
<dbReference type="PANTHER" id="PTHR30569">
    <property type="entry name" value="CYTOSINE TRANSPORTER CODB"/>
    <property type="match status" value="1"/>
</dbReference>
<comment type="similarity">
    <text evidence="2">Belongs to the purine-cytosine permease (2.A.39) family.</text>
</comment>
<dbReference type="PANTHER" id="PTHR30569:SF0">
    <property type="entry name" value="CYTOSINE PERMEASE"/>
    <property type="match status" value="1"/>
</dbReference>
<feature type="transmembrane region" description="Helical" evidence="7">
    <location>
        <begin position="316"/>
        <end position="333"/>
    </location>
</feature>
<dbReference type="InterPro" id="IPR012732">
    <property type="entry name" value="Thia_CytX"/>
</dbReference>
<accession>D7D8B9</accession>
<feature type="transmembrane region" description="Helical" evidence="7">
    <location>
        <begin position="414"/>
        <end position="434"/>
    </location>
</feature>
<dbReference type="PIRSF" id="PIRSF002744">
    <property type="entry name" value="Pur-cyt_permease"/>
    <property type="match status" value="1"/>
</dbReference>
<feature type="transmembrane region" description="Helical" evidence="7">
    <location>
        <begin position="269"/>
        <end position="295"/>
    </location>
</feature>
<keyword evidence="5 7" id="KW-1133">Transmembrane helix</keyword>
<reference evidence="8 9" key="2">
    <citation type="journal article" date="2011" name="Stand. Genomic Sci.">
        <title>Complete genome sequence of Staphylothermus hellenicus P8.</title>
        <authorList>
            <person name="Anderson I."/>
            <person name="Wirth R."/>
            <person name="Lucas S."/>
            <person name="Copeland A."/>
            <person name="Lapidus A."/>
            <person name="Cheng J.F."/>
            <person name="Goodwin L."/>
            <person name="Pitluck S."/>
            <person name="Davenport K."/>
            <person name="Detter J.C."/>
            <person name="Han C."/>
            <person name="Tapia R."/>
            <person name="Land M."/>
            <person name="Hauser L."/>
            <person name="Pati A."/>
            <person name="Mikhailova N."/>
            <person name="Woyke T."/>
            <person name="Klenk H.P."/>
            <person name="Kyrpides N."/>
            <person name="Ivanova N."/>
        </authorList>
    </citation>
    <scope>NUCLEOTIDE SEQUENCE [LARGE SCALE GENOMIC DNA]</scope>
    <source>
        <strain evidence="9">DSM 12710 / JCM 10830 / BK20S6-10-b1 / P8</strain>
    </source>
</reference>
<dbReference type="KEGG" id="shc:Shell_0907"/>
<evidence type="ECO:0000313" key="8">
    <source>
        <dbReference type="EMBL" id="ADI32015.1"/>
    </source>
</evidence>
<feature type="transmembrane region" description="Helical" evidence="7">
    <location>
        <begin position="237"/>
        <end position="257"/>
    </location>
</feature>
<evidence type="ECO:0000256" key="2">
    <source>
        <dbReference type="ARBA" id="ARBA00008974"/>
    </source>
</evidence>
<keyword evidence="6 7" id="KW-0472">Membrane</keyword>
<organism evidence="8 9">
    <name type="scientific">Staphylothermus hellenicus (strain DSM 12710 / JCM 10830 / BK20S6-10-b1 / P8)</name>
    <dbReference type="NCBI Taxonomy" id="591019"/>
    <lineage>
        <taxon>Archaea</taxon>
        <taxon>Thermoproteota</taxon>
        <taxon>Thermoprotei</taxon>
        <taxon>Desulfurococcales</taxon>
        <taxon>Desulfurococcaceae</taxon>
        <taxon>Staphylothermus</taxon>
    </lineage>
</organism>
<keyword evidence="9" id="KW-1185">Reference proteome</keyword>
<name>D7D8B9_STAHD</name>
<feature type="transmembrane region" description="Helical" evidence="7">
    <location>
        <begin position="105"/>
        <end position="130"/>
    </location>
</feature>
<gene>
    <name evidence="8" type="ordered locus">Shell_0907</name>
</gene>
<keyword evidence="3" id="KW-0813">Transport</keyword>
<sequence length="440" mass="48223">MVAWCCVLSSYGYSIEPVPRDKRGYGFMENFTIWFGAGISIAEFWAGALLVAEPLSLGLKLSLLAIILGHAVGNLLLSIVGLAGADSGLPTMVLARKPLGLKGSYLPSILNYLQLIGWTAVMLVVGALAMDSVSNTLWGLSLYHVWIIFLGIIVTLWTLVGPEKWGFLEEVAAALLLILSVWLTYVVLTRIDLGSLWAVEESWAGFWVALDLVIAMPVSWAPLIADYARFSKKPSHAFWGSYIGYFISSGLFYFLGALSNLTLKRLDPISIIVVYGLGVPAMLIIIFSTATTTFLDIYSAAITYKNVFSKADARKQIIFVGVLGTVLALIFPIEEYEWFLLLIGGAFVSLTAILVMDYLLDKETYKQPEKILNPGKTMDYSAITIWGIGFIFYMLLAAASLIPGAYIPVFTETGNTLGSSIPTLILISLLYTLIKHPKKH</sequence>
<evidence type="ECO:0000256" key="1">
    <source>
        <dbReference type="ARBA" id="ARBA00004141"/>
    </source>
</evidence>
<dbReference type="Pfam" id="PF02133">
    <property type="entry name" value="Transp_cyt_pur"/>
    <property type="match status" value="1"/>
</dbReference>
<dbReference type="Proteomes" id="UP000002573">
    <property type="component" value="Chromosome"/>
</dbReference>
<dbReference type="HOGENOM" id="CLU_048240_1_1_2"/>
<feature type="transmembrane region" description="Helical" evidence="7">
    <location>
        <begin position="31"/>
        <end position="51"/>
    </location>
</feature>
<feature type="transmembrane region" description="Helical" evidence="7">
    <location>
        <begin position="63"/>
        <end position="85"/>
    </location>
</feature>
<evidence type="ECO:0000256" key="6">
    <source>
        <dbReference type="ARBA" id="ARBA00023136"/>
    </source>
</evidence>
<keyword evidence="4 7" id="KW-0812">Transmembrane</keyword>
<evidence type="ECO:0000256" key="4">
    <source>
        <dbReference type="ARBA" id="ARBA00022692"/>
    </source>
</evidence>
<evidence type="ECO:0000256" key="5">
    <source>
        <dbReference type="ARBA" id="ARBA00022989"/>
    </source>
</evidence>
<evidence type="ECO:0000256" key="3">
    <source>
        <dbReference type="ARBA" id="ARBA00022448"/>
    </source>
</evidence>
<dbReference type="Gene3D" id="1.10.4160.10">
    <property type="entry name" value="Hydantoin permease"/>
    <property type="match status" value="1"/>
</dbReference>
<proteinExistence type="inferred from homology"/>
<dbReference type="eggNOG" id="arCOG03447">
    <property type="taxonomic scope" value="Archaea"/>
</dbReference>
<comment type="subcellular location">
    <subcellularLocation>
        <location evidence="1">Membrane</location>
        <topology evidence="1">Multi-pass membrane protein</topology>
    </subcellularLocation>
</comment>
<feature type="transmembrane region" description="Helical" evidence="7">
    <location>
        <begin position="380"/>
        <end position="402"/>
    </location>
</feature>
<dbReference type="InterPro" id="IPR030191">
    <property type="entry name" value="CodB"/>
</dbReference>
<protein>
    <submittedName>
        <fullName evidence="8">Hydroxymethylpyrimidine transporter CytX</fullName>
    </submittedName>
</protein>
<feature type="transmembrane region" description="Helical" evidence="7">
    <location>
        <begin position="203"/>
        <end position="225"/>
    </location>
</feature>
<reference evidence="9" key="1">
    <citation type="submission" date="2010-05" db="EMBL/GenBank/DDBJ databases">
        <title>Complete sequence of Staphylothermus hellenicus DSM 12710.</title>
        <authorList>
            <consortium name="US DOE Joint Genome Institute"/>
            <person name="Lucas S."/>
            <person name="Copeland A."/>
            <person name="Lapidus A."/>
            <person name="Cheng J.-F."/>
            <person name="Bruce D."/>
            <person name="Goodwin L."/>
            <person name="Pitluck S."/>
            <person name="Davenport K."/>
            <person name="Detter J.C."/>
            <person name="Han C."/>
            <person name="Tapia R."/>
            <person name="Larimer F."/>
            <person name="Land M."/>
            <person name="Hauser L."/>
            <person name="Kyrpides N."/>
            <person name="Mikhailova N."/>
            <person name="Anderson I.J."/>
            <person name="Woyke T."/>
        </authorList>
    </citation>
    <scope>NUCLEOTIDE SEQUENCE [LARGE SCALE GENOMIC DNA]</scope>
    <source>
        <strain evidence="9">DSM 12710 / JCM 10830 / BK20S6-10-b1 / P8</strain>
    </source>
</reference>
<feature type="transmembrane region" description="Helical" evidence="7">
    <location>
        <begin position="142"/>
        <end position="160"/>
    </location>
</feature>
<dbReference type="STRING" id="591019.Shell_0907"/>
<feature type="transmembrane region" description="Helical" evidence="7">
    <location>
        <begin position="339"/>
        <end position="360"/>
    </location>
</feature>
<dbReference type="AlphaFoldDB" id="D7D8B9"/>
<dbReference type="InterPro" id="IPR001248">
    <property type="entry name" value="Pur-cyt_permease"/>
</dbReference>
<feature type="transmembrane region" description="Helical" evidence="7">
    <location>
        <begin position="172"/>
        <end position="191"/>
    </location>
</feature>
<dbReference type="CDD" id="cd11484">
    <property type="entry name" value="SLC-NCS1sbd_CobB-like"/>
    <property type="match status" value="1"/>
</dbReference>
<evidence type="ECO:0000313" key="9">
    <source>
        <dbReference type="Proteomes" id="UP000002573"/>
    </source>
</evidence>
<dbReference type="InterPro" id="IPR026030">
    <property type="entry name" value="Pur-cyt_permease_Fcy2/21/22"/>
</dbReference>